<evidence type="ECO:0000259" key="1">
    <source>
        <dbReference type="SMART" id="SM00355"/>
    </source>
</evidence>
<organism evidence="2 3">
    <name type="scientific">Ophiobolus disseminans</name>
    <dbReference type="NCBI Taxonomy" id="1469910"/>
    <lineage>
        <taxon>Eukaryota</taxon>
        <taxon>Fungi</taxon>
        <taxon>Dikarya</taxon>
        <taxon>Ascomycota</taxon>
        <taxon>Pezizomycotina</taxon>
        <taxon>Dothideomycetes</taxon>
        <taxon>Pleosporomycetidae</taxon>
        <taxon>Pleosporales</taxon>
        <taxon>Pleosporineae</taxon>
        <taxon>Phaeosphaeriaceae</taxon>
        <taxon>Ophiobolus</taxon>
    </lineage>
</organism>
<name>A0A6A6ZWM2_9PLEO</name>
<evidence type="ECO:0000313" key="3">
    <source>
        <dbReference type="Proteomes" id="UP000799424"/>
    </source>
</evidence>
<accession>A0A6A6ZWM2</accession>
<proteinExistence type="predicted"/>
<dbReference type="EMBL" id="MU006229">
    <property type="protein sequence ID" value="KAF2824777.1"/>
    <property type="molecule type" value="Genomic_DNA"/>
</dbReference>
<feature type="domain" description="C2H2-type" evidence="1">
    <location>
        <begin position="174"/>
        <end position="205"/>
    </location>
</feature>
<sequence>MAYNDRWQWSSVYDHSDAGQLFIPAVTNLDTPQGGDDPGEQEHAFGADPQDFPVHLYYTSGSPQPAMAHSGWWADDRTSFPPNRYGDVVDGQATVISQPVWAVSTNTRRLDASFRAPNTDDAYTRALGIVPAYGYLPWSTESTTVASSPRLPESSGERVGIVISNAPTKSGYHFRCLHLDCSKCVGKKFERLQELHRHIESTPCHGGTQTQCPIPDCDKWFATKRRDNLARHLETSHEVELQAPCSHAGCEENVAKRKCNLNRHLKTFHGVFQD</sequence>
<protein>
    <recommendedName>
        <fullName evidence="1">C2H2-type domain-containing protein</fullName>
    </recommendedName>
</protein>
<reference evidence="2" key="1">
    <citation type="journal article" date="2020" name="Stud. Mycol.">
        <title>101 Dothideomycetes genomes: a test case for predicting lifestyles and emergence of pathogens.</title>
        <authorList>
            <person name="Haridas S."/>
            <person name="Albert R."/>
            <person name="Binder M."/>
            <person name="Bloem J."/>
            <person name="Labutti K."/>
            <person name="Salamov A."/>
            <person name="Andreopoulos B."/>
            <person name="Baker S."/>
            <person name="Barry K."/>
            <person name="Bills G."/>
            <person name="Bluhm B."/>
            <person name="Cannon C."/>
            <person name="Castanera R."/>
            <person name="Culley D."/>
            <person name="Daum C."/>
            <person name="Ezra D."/>
            <person name="Gonzalez J."/>
            <person name="Henrissat B."/>
            <person name="Kuo A."/>
            <person name="Liang C."/>
            <person name="Lipzen A."/>
            <person name="Lutzoni F."/>
            <person name="Magnuson J."/>
            <person name="Mondo S."/>
            <person name="Nolan M."/>
            <person name="Ohm R."/>
            <person name="Pangilinan J."/>
            <person name="Park H.-J."/>
            <person name="Ramirez L."/>
            <person name="Alfaro M."/>
            <person name="Sun H."/>
            <person name="Tritt A."/>
            <person name="Yoshinaga Y."/>
            <person name="Zwiers L.-H."/>
            <person name="Turgeon B."/>
            <person name="Goodwin S."/>
            <person name="Spatafora J."/>
            <person name="Crous P."/>
            <person name="Grigoriev I."/>
        </authorList>
    </citation>
    <scope>NUCLEOTIDE SEQUENCE</scope>
    <source>
        <strain evidence="2">CBS 113818</strain>
    </source>
</reference>
<dbReference type="Gene3D" id="3.30.160.60">
    <property type="entry name" value="Classic Zinc Finger"/>
    <property type="match status" value="1"/>
</dbReference>
<feature type="domain" description="C2H2-type" evidence="1">
    <location>
        <begin position="243"/>
        <end position="269"/>
    </location>
</feature>
<dbReference type="Proteomes" id="UP000799424">
    <property type="component" value="Unassembled WGS sequence"/>
</dbReference>
<feature type="domain" description="C2H2-type" evidence="1">
    <location>
        <begin position="210"/>
        <end position="237"/>
    </location>
</feature>
<dbReference type="SMART" id="SM00355">
    <property type="entry name" value="ZnF_C2H2"/>
    <property type="match status" value="3"/>
</dbReference>
<evidence type="ECO:0000313" key="2">
    <source>
        <dbReference type="EMBL" id="KAF2824777.1"/>
    </source>
</evidence>
<dbReference type="AlphaFoldDB" id="A0A6A6ZWM2"/>
<dbReference type="InterPro" id="IPR013087">
    <property type="entry name" value="Znf_C2H2_type"/>
</dbReference>
<keyword evidence="3" id="KW-1185">Reference proteome</keyword>
<gene>
    <name evidence="2" type="ORF">CC86DRAFT_468087</name>
</gene>